<accession>A0A378KAQ7</accession>
<feature type="chain" id="PRO_5016780872" evidence="1">
    <location>
        <begin position="21"/>
        <end position="219"/>
    </location>
</feature>
<dbReference type="AlphaFoldDB" id="A0A378KAQ7"/>
<gene>
    <name evidence="2" type="ORF">NCTC13316_03132</name>
</gene>
<sequence>MKFLLGISAILMAWSFNLEANVNDYINRVANESEQLKQAVPSNQINDIKTDSFAQLEEYKPLVMSVRNSKNSASRQGGKPAEGAILFISFSMPEETILALADEARSYGIPVVIKGLIDSDFKKTLEKIMALHEKAKETGRSFSGFSIDPVWFEQFEINTVPALVVTRRPSWCLYQKACPNQPFDMVLGNAYIRKSLKVIADKGEQVPEVARMILEKHHV</sequence>
<dbReference type="Pfam" id="PF09673">
    <property type="entry name" value="TrbC_Ftype"/>
    <property type="match status" value="1"/>
</dbReference>
<feature type="signal peptide" evidence="1">
    <location>
        <begin position="1"/>
        <end position="20"/>
    </location>
</feature>
<reference evidence="2 3" key="1">
    <citation type="submission" date="2018-06" db="EMBL/GenBank/DDBJ databases">
        <authorList>
            <consortium name="Pathogen Informatics"/>
            <person name="Doyle S."/>
        </authorList>
    </citation>
    <scope>NUCLEOTIDE SEQUENCE [LARGE SCALE GENOMIC DNA]</scope>
    <source>
        <strain evidence="2 3">NCTC13316</strain>
    </source>
</reference>
<name>A0A378KAQ7_9GAMM</name>
<dbReference type="InterPro" id="IPR014113">
    <property type="entry name" value="T4SS_TrbC_subgr"/>
</dbReference>
<organism evidence="2 3">
    <name type="scientific">Legionella busanensis</name>
    <dbReference type="NCBI Taxonomy" id="190655"/>
    <lineage>
        <taxon>Bacteria</taxon>
        <taxon>Pseudomonadati</taxon>
        <taxon>Pseudomonadota</taxon>
        <taxon>Gammaproteobacteria</taxon>
        <taxon>Legionellales</taxon>
        <taxon>Legionellaceae</taxon>
        <taxon>Legionella</taxon>
    </lineage>
</organism>
<dbReference type="OrthoDB" id="6854459at2"/>
<dbReference type="RefSeq" id="WP_115332672.1">
    <property type="nucleotide sequence ID" value="NZ_CAAAHP010000013.1"/>
</dbReference>
<evidence type="ECO:0000313" key="3">
    <source>
        <dbReference type="Proteomes" id="UP000254794"/>
    </source>
</evidence>
<dbReference type="Proteomes" id="UP000254794">
    <property type="component" value="Unassembled WGS sequence"/>
</dbReference>
<proteinExistence type="predicted"/>
<dbReference type="EMBL" id="UGOD01000002">
    <property type="protein sequence ID" value="STX81263.1"/>
    <property type="molecule type" value="Genomic_DNA"/>
</dbReference>
<evidence type="ECO:0000313" key="2">
    <source>
        <dbReference type="EMBL" id="STX81263.1"/>
    </source>
</evidence>
<keyword evidence="3" id="KW-1185">Reference proteome</keyword>
<keyword evidence="1" id="KW-0732">Signal</keyword>
<evidence type="ECO:0000256" key="1">
    <source>
        <dbReference type="SAM" id="SignalP"/>
    </source>
</evidence>
<dbReference type="NCBIfam" id="TIGR02742">
    <property type="entry name" value="TrbC_Ftype"/>
    <property type="match status" value="1"/>
</dbReference>
<protein>
    <submittedName>
        <fullName evidence="2">Putative conjugative transfer protein TrbC</fullName>
    </submittedName>
</protein>
<dbReference type="InterPro" id="IPR019106">
    <property type="entry name" value="T4SS_TrbC"/>
</dbReference>